<dbReference type="GO" id="GO:0016811">
    <property type="term" value="F:hydrolase activity, acting on carbon-nitrogen (but not peptide) bonds, in linear amides"/>
    <property type="evidence" value="ECO:0007669"/>
    <property type="project" value="TreeGrafter"/>
</dbReference>
<comment type="caution">
    <text evidence="1">The sequence shown here is derived from an EMBL/GenBank/DDBJ whole genome shotgun (WGS) entry which is preliminary data.</text>
</comment>
<reference evidence="1 2" key="1">
    <citation type="journal article" date="2016" name="Nat. Commun.">
        <title>Thousands of microbial genomes shed light on interconnected biogeochemical processes in an aquifer system.</title>
        <authorList>
            <person name="Anantharaman K."/>
            <person name="Brown C.T."/>
            <person name="Hug L.A."/>
            <person name="Sharon I."/>
            <person name="Castelle C.J."/>
            <person name="Probst A.J."/>
            <person name="Thomas B.C."/>
            <person name="Singh A."/>
            <person name="Wilkins M.J."/>
            <person name="Karaoz U."/>
            <person name="Brodie E.L."/>
            <person name="Williams K.H."/>
            <person name="Hubbard S.S."/>
            <person name="Banfield J.F."/>
        </authorList>
    </citation>
    <scope>NUCLEOTIDE SEQUENCE [LARGE SCALE GENOMIC DNA]</scope>
</reference>
<evidence type="ECO:0000313" key="1">
    <source>
        <dbReference type="EMBL" id="OGY18625.1"/>
    </source>
</evidence>
<dbReference type="Pfam" id="PF02585">
    <property type="entry name" value="PIG-L"/>
    <property type="match status" value="1"/>
</dbReference>
<dbReference type="EMBL" id="MHCJ01000003">
    <property type="protein sequence ID" value="OGY18625.1"/>
    <property type="molecule type" value="Genomic_DNA"/>
</dbReference>
<dbReference type="AlphaFoldDB" id="A0A1G1VT97"/>
<dbReference type="Gene3D" id="3.40.50.10320">
    <property type="entry name" value="LmbE-like"/>
    <property type="match status" value="1"/>
</dbReference>
<evidence type="ECO:0008006" key="3">
    <source>
        <dbReference type="Google" id="ProtNLM"/>
    </source>
</evidence>
<name>A0A1G1VT97_9BACT</name>
<accession>A0A1G1VT97</accession>
<dbReference type="InterPro" id="IPR024078">
    <property type="entry name" value="LmbE-like_dom_sf"/>
</dbReference>
<proteinExistence type="predicted"/>
<sequence length="255" mass="28640">MNQKKVLAIGAHYDDMEQFCGGTLLLLRKQGYDILIAVLTAGECGTNELSAKEIVKIRQKEAKLGAKKIGAKVTCLNIRDGCVSYDLETTKKIVKLMREYQPQIIFTHPTVDYMTDHAHTGQLVLWAVPEATHPNFPVETNAPALEKQPWVYHTDPQGLIGLDGQIVRVNTIVDISEVVETKLSAFASHKSQIGFLKVESSGRTIDSVEKTRRWAITRGQQARVEYGEGFMQQLLEQYPRKNILSEALKDRVFTL</sequence>
<dbReference type="Proteomes" id="UP000179233">
    <property type="component" value="Unassembled WGS sequence"/>
</dbReference>
<evidence type="ECO:0000313" key="2">
    <source>
        <dbReference type="Proteomes" id="UP000179233"/>
    </source>
</evidence>
<gene>
    <name evidence="1" type="ORF">A2786_03955</name>
</gene>
<dbReference type="PANTHER" id="PTHR12993">
    <property type="entry name" value="N-ACETYLGLUCOSAMINYL-PHOSPHATIDYLINOSITOL DE-N-ACETYLASE-RELATED"/>
    <property type="match status" value="1"/>
</dbReference>
<organism evidence="1 2">
    <name type="scientific">Candidatus Chisholmbacteria bacterium RIFCSPHIGHO2_01_FULL_52_32</name>
    <dbReference type="NCBI Taxonomy" id="1797591"/>
    <lineage>
        <taxon>Bacteria</taxon>
        <taxon>Candidatus Chisholmiibacteriota</taxon>
    </lineage>
</organism>
<dbReference type="SUPFAM" id="SSF102588">
    <property type="entry name" value="LmbE-like"/>
    <property type="match status" value="1"/>
</dbReference>
<protein>
    <recommendedName>
        <fullName evidence="3">LmbE family protein</fullName>
    </recommendedName>
</protein>
<dbReference type="PANTHER" id="PTHR12993:SF30">
    <property type="entry name" value="N-ACETYL-ALPHA-D-GLUCOSAMINYL L-MALATE DEACETYLASE 1"/>
    <property type="match status" value="1"/>
</dbReference>
<dbReference type="InterPro" id="IPR003737">
    <property type="entry name" value="GlcNAc_PI_deacetylase-related"/>
</dbReference>